<sequence length="131" mass="14360">MVGTSHQDMAVDKNTNPIAFQNPEVLRKMNAWVGSIAGSYILPEDAIHILRSSLMKVGLTFGEVPMMSEDKGSYEMPLTLFGGRFGKLPNTPIDEFHEDDGISHMIEGGLTLVIGYEKNEDNSCSLSANIK</sequence>
<organism evidence="1">
    <name type="scientific">marine metagenome</name>
    <dbReference type="NCBI Taxonomy" id="408172"/>
    <lineage>
        <taxon>unclassified sequences</taxon>
        <taxon>metagenomes</taxon>
        <taxon>ecological metagenomes</taxon>
    </lineage>
</organism>
<accession>A0A382ISX7</accession>
<dbReference type="EMBL" id="UINC01068967">
    <property type="protein sequence ID" value="SVC01983.1"/>
    <property type="molecule type" value="Genomic_DNA"/>
</dbReference>
<gene>
    <name evidence="1" type="ORF">METZ01_LOCUS254837</name>
</gene>
<reference evidence="1" key="1">
    <citation type="submission" date="2018-05" db="EMBL/GenBank/DDBJ databases">
        <authorList>
            <person name="Lanie J.A."/>
            <person name="Ng W.-L."/>
            <person name="Kazmierczak K.M."/>
            <person name="Andrzejewski T.M."/>
            <person name="Davidsen T.M."/>
            <person name="Wayne K.J."/>
            <person name="Tettelin H."/>
            <person name="Glass J.I."/>
            <person name="Rusch D."/>
            <person name="Podicherti R."/>
            <person name="Tsui H.-C.T."/>
            <person name="Winkler M.E."/>
        </authorList>
    </citation>
    <scope>NUCLEOTIDE SEQUENCE</scope>
</reference>
<evidence type="ECO:0000313" key="1">
    <source>
        <dbReference type="EMBL" id="SVC01983.1"/>
    </source>
</evidence>
<dbReference type="AlphaFoldDB" id="A0A382ISX7"/>
<name>A0A382ISX7_9ZZZZ</name>
<protein>
    <submittedName>
        <fullName evidence="1">Uncharacterized protein</fullName>
    </submittedName>
</protein>
<proteinExistence type="predicted"/>